<dbReference type="Proteomes" id="UP001330184">
    <property type="component" value="Chromosome"/>
</dbReference>
<dbReference type="GO" id="GO:0030145">
    <property type="term" value="F:manganese ion binding"/>
    <property type="evidence" value="ECO:0007669"/>
    <property type="project" value="InterPro"/>
</dbReference>
<reference evidence="5 6" key="1">
    <citation type="submission" date="2023-01" db="EMBL/GenBank/DDBJ databases">
        <title>Complete genome sequence of Muricauda aquimarina strain IFOP_LL357.</title>
        <authorList>
            <person name="Gajardo G."/>
            <person name="Ueki S."/>
            <person name="Maruyama F."/>
        </authorList>
    </citation>
    <scope>NUCLEOTIDE SEQUENCE [LARGE SCALE GENOMIC DNA]</scope>
    <source>
        <strain evidence="5 6">IFOP_LL357</strain>
    </source>
</reference>
<evidence type="ECO:0000313" key="6">
    <source>
        <dbReference type="Proteomes" id="UP001330184"/>
    </source>
</evidence>
<name>A0AA48KQ41_9FLAO</name>
<dbReference type="PANTHER" id="PTHR39181:SF1">
    <property type="entry name" value="TYROSINE-PROTEIN PHOSPHATASE YWQE"/>
    <property type="match status" value="1"/>
</dbReference>
<dbReference type="InterPro" id="IPR016195">
    <property type="entry name" value="Pol/histidinol_Pase-like"/>
</dbReference>
<evidence type="ECO:0000256" key="3">
    <source>
        <dbReference type="ARBA" id="ARBA00022801"/>
    </source>
</evidence>
<dbReference type="InterPro" id="IPR016667">
    <property type="entry name" value="Caps_polysacc_synth_CpsB/CapC"/>
</dbReference>
<protein>
    <recommendedName>
        <fullName evidence="2">protein-tyrosine-phosphatase</fullName>
        <ecNumber evidence="2">3.1.3.48</ecNumber>
    </recommendedName>
</protein>
<gene>
    <name evidence="5" type="ORF">MACH07_26620</name>
</gene>
<evidence type="ECO:0000313" key="5">
    <source>
        <dbReference type="EMBL" id="BDW93830.1"/>
    </source>
</evidence>
<dbReference type="SUPFAM" id="SSF89550">
    <property type="entry name" value="PHP domain-like"/>
    <property type="match status" value="1"/>
</dbReference>
<evidence type="ECO:0000256" key="1">
    <source>
        <dbReference type="ARBA" id="ARBA00005750"/>
    </source>
</evidence>
<keyword evidence="6" id="KW-1185">Reference proteome</keyword>
<dbReference type="Gene3D" id="3.20.20.140">
    <property type="entry name" value="Metal-dependent hydrolases"/>
    <property type="match status" value="1"/>
</dbReference>
<evidence type="ECO:0000256" key="2">
    <source>
        <dbReference type="ARBA" id="ARBA00013064"/>
    </source>
</evidence>
<keyword evidence="3" id="KW-0378">Hydrolase</keyword>
<dbReference type="PANTHER" id="PTHR39181">
    <property type="entry name" value="TYROSINE-PROTEIN PHOSPHATASE YWQE"/>
    <property type="match status" value="1"/>
</dbReference>
<dbReference type="EMBL" id="AP027268">
    <property type="protein sequence ID" value="BDW93830.1"/>
    <property type="molecule type" value="Genomic_DNA"/>
</dbReference>
<organism evidence="5 6">
    <name type="scientific">Flagellimonas marinaquae</name>
    <dbReference type="NCBI Taxonomy" id="254955"/>
    <lineage>
        <taxon>Bacteria</taxon>
        <taxon>Pseudomonadati</taxon>
        <taxon>Bacteroidota</taxon>
        <taxon>Flavobacteriia</taxon>
        <taxon>Flavobacteriales</taxon>
        <taxon>Flavobacteriaceae</taxon>
        <taxon>Flagellimonas</taxon>
    </lineage>
</organism>
<dbReference type="AlphaFoldDB" id="A0AA48KQ41"/>
<accession>A0AA48KQ41</accession>
<dbReference type="GO" id="GO:0004725">
    <property type="term" value="F:protein tyrosine phosphatase activity"/>
    <property type="evidence" value="ECO:0007669"/>
    <property type="project" value="UniProtKB-EC"/>
</dbReference>
<dbReference type="RefSeq" id="WP_224837201.1">
    <property type="nucleotide sequence ID" value="NZ_AP027268.1"/>
</dbReference>
<evidence type="ECO:0000256" key="4">
    <source>
        <dbReference type="ARBA" id="ARBA00051722"/>
    </source>
</evidence>
<dbReference type="PIRSF" id="PIRSF016557">
    <property type="entry name" value="Caps_synth_CpsB"/>
    <property type="match status" value="1"/>
</dbReference>
<dbReference type="Pfam" id="PF19567">
    <property type="entry name" value="CpsB_CapC"/>
    <property type="match status" value="1"/>
</dbReference>
<comment type="similarity">
    <text evidence="1">Belongs to the metallo-dependent hydrolases superfamily. CpsB/CapC family.</text>
</comment>
<proteinExistence type="inferred from homology"/>
<comment type="catalytic activity">
    <reaction evidence="4">
        <text>O-phospho-L-tyrosyl-[protein] + H2O = L-tyrosyl-[protein] + phosphate</text>
        <dbReference type="Rhea" id="RHEA:10684"/>
        <dbReference type="Rhea" id="RHEA-COMP:10136"/>
        <dbReference type="Rhea" id="RHEA-COMP:20101"/>
        <dbReference type="ChEBI" id="CHEBI:15377"/>
        <dbReference type="ChEBI" id="CHEBI:43474"/>
        <dbReference type="ChEBI" id="CHEBI:46858"/>
        <dbReference type="ChEBI" id="CHEBI:61978"/>
        <dbReference type="EC" id="3.1.3.48"/>
    </reaction>
</comment>
<sequence>MISFFEKKIYLADYLHGLVDIHNHIIPGLDDGAKTVDESIALINGFADMGVTYFRCTPHIMHNHYDNTSETIKIAHKALLAGMEKNGLSDITLHCAAEHMIDDNFENILEEKQIMPLNKEYLLIEMSYLQPSFNFDLAVNKIAQHKYFPILAHPERYMYYHSKYGKYPSMKSNGILFQLNLLSLSAASYGSDVQKIAEKLLKDDLIDFVGTDVHNARQLNLLKEIRLSKKMLNRLLPAIENTIQTFY</sequence>
<dbReference type="EC" id="3.1.3.48" evidence="2"/>